<dbReference type="InterPro" id="IPR005135">
    <property type="entry name" value="Endo/exonuclease/phosphatase"/>
</dbReference>
<dbReference type="Proteomes" id="UP000236724">
    <property type="component" value="Unassembled WGS sequence"/>
</dbReference>
<evidence type="ECO:0000313" key="5">
    <source>
        <dbReference type="Proteomes" id="UP000236724"/>
    </source>
</evidence>
<accession>A0A1H6FGE0</accession>
<evidence type="ECO:0000256" key="1">
    <source>
        <dbReference type="SAM" id="Phobius"/>
    </source>
</evidence>
<keyword evidence="1" id="KW-0472">Membrane</keyword>
<reference evidence="3 5" key="1">
    <citation type="submission" date="2016-10" db="EMBL/GenBank/DDBJ databases">
        <authorList>
            <person name="de Groot N.N."/>
        </authorList>
    </citation>
    <scope>NUCLEOTIDE SEQUENCE [LARGE SCALE GENOMIC DNA]</scope>
    <source>
        <strain evidence="3">MBHS1</strain>
    </source>
</reference>
<dbReference type="OrthoDB" id="9796594at2"/>
<dbReference type="RefSeq" id="WP_103922621.1">
    <property type="nucleotide sequence ID" value="NZ_FMSV02000558.1"/>
</dbReference>
<evidence type="ECO:0000259" key="2">
    <source>
        <dbReference type="Pfam" id="PF03372"/>
    </source>
</evidence>
<keyword evidence="1" id="KW-1133">Transmembrane helix</keyword>
<feature type="transmembrane region" description="Helical" evidence="1">
    <location>
        <begin position="7"/>
        <end position="25"/>
    </location>
</feature>
<dbReference type="EMBL" id="FMSV02000559">
    <property type="protein sequence ID" value="SEH09269.1"/>
    <property type="molecule type" value="Genomic_DNA"/>
</dbReference>
<dbReference type="SUPFAM" id="SSF56219">
    <property type="entry name" value="DNase I-like"/>
    <property type="match status" value="1"/>
</dbReference>
<dbReference type="InterPro" id="IPR036691">
    <property type="entry name" value="Endo/exonu/phosph_ase_sf"/>
</dbReference>
<gene>
    <name evidence="3" type="ORF">MBHS_05034</name>
    <name evidence="4" type="ORF">MBHS_05164</name>
</gene>
<evidence type="ECO:0000313" key="3">
    <source>
        <dbReference type="EMBL" id="SEH09140.1"/>
    </source>
</evidence>
<name>A0A1H6FGE0_9GAMM</name>
<evidence type="ECO:0000313" key="4">
    <source>
        <dbReference type="EMBL" id="SEH09269.1"/>
    </source>
</evidence>
<proteinExistence type="predicted"/>
<dbReference type="AlphaFoldDB" id="A0A1H6FGE0"/>
<feature type="domain" description="Endonuclease/exonuclease/phosphatase" evidence="2">
    <location>
        <begin position="118"/>
        <end position="322"/>
    </location>
</feature>
<keyword evidence="1" id="KW-0812">Transmembrane</keyword>
<keyword evidence="5" id="KW-1185">Reference proteome</keyword>
<dbReference type="GO" id="GO:0003824">
    <property type="term" value="F:catalytic activity"/>
    <property type="evidence" value="ECO:0007669"/>
    <property type="project" value="InterPro"/>
</dbReference>
<dbReference type="Gene3D" id="3.60.10.10">
    <property type="entry name" value="Endonuclease/exonuclease/phosphatase"/>
    <property type="match status" value="1"/>
</dbReference>
<organism evidence="3 5">
    <name type="scientific">Candidatus Venteria ishoeyi</name>
    <dbReference type="NCBI Taxonomy" id="1899563"/>
    <lineage>
        <taxon>Bacteria</taxon>
        <taxon>Pseudomonadati</taxon>
        <taxon>Pseudomonadota</taxon>
        <taxon>Gammaproteobacteria</taxon>
        <taxon>Thiotrichales</taxon>
        <taxon>Thiotrichaceae</taxon>
        <taxon>Venteria</taxon>
    </lineage>
</organism>
<feature type="transmembrane region" description="Helical" evidence="1">
    <location>
        <begin position="62"/>
        <end position="81"/>
    </location>
</feature>
<protein>
    <recommendedName>
        <fullName evidence="2">Endonuclease/exonuclease/phosphatase domain-containing protein</fullName>
    </recommendedName>
</protein>
<dbReference type="EMBL" id="FMSV02000558">
    <property type="protein sequence ID" value="SEH09140.1"/>
    <property type="molecule type" value="Genomic_DNA"/>
</dbReference>
<sequence length="329" mass="37226">MRRYISIVFKGLTLLVLTATTLSLLEHQLWFCALFSHFRPFYALWLGLALLLLIWQPRKPHVYVALLALLSGLALNLYYVLPQSLFPGIASAAHTSLTPALRITHINLDRHVQDYGPVLAYLRAREDDILLLQEVTPRLLAQLPSALPAYDIIIHKALENSHGSAILRHRQRPITVLAKQEWHLPASSLRPLLSVQLSYAGQNIQVLSLHTTRPRLAFNFEDKAWFTGFYQNEELAAVAAWSREQQAQGLSTLILGDFNTTPWAGNFQYFLQQGQLQDAARPWGWHATWPSPLPVLPIDLCSHSADLRVNSYQIGPHNSGDHRALHIQL</sequence>
<dbReference type="Pfam" id="PF03372">
    <property type="entry name" value="Exo_endo_phos"/>
    <property type="match status" value="1"/>
</dbReference>
<feature type="transmembrane region" description="Helical" evidence="1">
    <location>
        <begin position="37"/>
        <end position="55"/>
    </location>
</feature>